<dbReference type="Gene3D" id="2.160.20.80">
    <property type="entry name" value="E3 ubiquitin-protein ligase SopA"/>
    <property type="match status" value="1"/>
</dbReference>
<proteinExistence type="predicted"/>
<evidence type="ECO:0000313" key="3">
    <source>
        <dbReference type="Proteomes" id="UP000239899"/>
    </source>
</evidence>
<evidence type="ECO:0000256" key="1">
    <source>
        <dbReference type="ARBA" id="ARBA00022737"/>
    </source>
</evidence>
<dbReference type="PANTHER" id="PTHR47485">
    <property type="entry name" value="THYLAKOID LUMENAL 17.4 KDA PROTEIN, CHLOROPLASTIC"/>
    <property type="match status" value="1"/>
</dbReference>
<keyword evidence="1" id="KW-0677">Repeat</keyword>
<keyword evidence="3" id="KW-1185">Reference proteome</keyword>
<dbReference type="InterPro" id="IPR001646">
    <property type="entry name" value="5peptide_repeat"/>
</dbReference>
<gene>
    <name evidence="2" type="ORF">C2E21_5696</name>
</gene>
<dbReference type="OrthoDB" id="9989223at2759"/>
<dbReference type="SUPFAM" id="SSF141571">
    <property type="entry name" value="Pentapeptide repeat-like"/>
    <property type="match status" value="1"/>
</dbReference>
<accession>A0A2P6TNZ5</accession>
<comment type="caution">
    <text evidence="2">The sequence shown here is derived from an EMBL/GenBank/DDBJ whole genome shotgun (WGS) entry which is preliminary data.</text>
</comment>
<dbReference type="AlphaFoldDB" id="A0A2P6TNZ5"/>
<dbReference type="PANTHER" id="PTHR47485:SF1">
    <property type="entry name" value="THYLAKOID LUMENAL 17.4 KDA PROTEIN, CHLOROPLASTIC"/>
    <property type="match status" value="1"/>
</dbReference>
<organism evidence="2 3">
    <name type="scientific">Chlorella sorokiniana</name>
    <name type="common">Freshwater green alga</name>
    <dbReference type="NCBI Taxonomy" id="3076"/>
    <lineage>
        <taxon>Eukaryota</taxon>
        <taxon>Viridiplantae</taxon>
        <taxon>Chlorophyta</taxon>
        <taxon>core chlorophytes</taxon>
        <taxon>Trebouxiophyceae</taxon>
        <taxon>Chlorellales</taxon>
        <taxon>Chlorellaceae</taxon>
        <taxon>Chlorella clade</taxon>
        <taxon>Chlorella</taxon>
    </lineage>
</organism>
<sequence>MQTCLSAQQRPFVGRQTASRSGRRLVINAAAVQRAEEAPQRQAAGLLLSLAASAALVLGAGPAAAEVKLPPLDTDPNRCERAYVGNTIGQANAVSDKVLDLRFCKLSGANLRGKTLSGALIAGADLSGANLQEAVFTKAYAVGANLKGADLTNAVVDRMIFDKADLEGAQLVNTVITGTSFEGTNLKDANFEDALIGNEDAKRLCANPTLQGESRLQVGCRN</sequence>
<evidence type="ECO:0000313" key="2">
    <source>
        <dbReference type="EMBL" id="PRW51057.1"/>
    </source>
</evidence>
<dbReference type="Proteomes" id="UP000239899">
    <property type="component" value="Unassembled WGS sequence"/>
</dbReference>
<dbReference type="Pfam" id="PF00805">
    <property type="entry name" value="Pentapeptide"/>
    <property type="match status" value="2"/>
</dbReference>
<dbReference type="EMBL" id="LHPG02000010">
    <property type="protein sequence ID" value="PRW51057.1"/>
    <property type="molecule type" value="Genomic_DNA"/>
</dbReference>
<name>A0A2P6TNZ5_CHLSO</name>
<reference evidence="2 3" key="1">
    <citation type="journal article" date="2018" name="Plant J.">
        <title>Genome sequences of Chlorella sorokiniana UTEX 1602 and Micractinium conductrix SAG 241.80: implications to maltose excretion by a green alga.</title>
        <authorList>
            <person name="Arriola M.B."/>
            <person name="Velmurugan N."/>
            <person name="Zhang Y."/>
            <person name="Plunkett M.H."/>
            <person name="Hondzo H."/>
            <person name="Barney B.M."/>
        </authorList>
    </citation>
    <scope>NUCLEOTIDE SEQUENCE [LARGE SCALE GENOMIC DNA]</scope>
    <source>
        <strain evidence="3">UTEX 1602</strain>
    </source>
</reference>
<protein>
    <submittedName>
        <fullName evidence="2">Thylakoid lumenal kDa chloroplastic</fullName>
    </submittedName>
</protein>